<dbReference type="GO" id="GO:0003887">
    <property type="term" value="F:DNA-directed DNA polymerase activity"/>
    <property type="evidence" value="ECO:0007669"/>
    <property type="project" value="InterPro"/>
</dbReference>
<feature type="domain" description="Crossover junction endonuclease MUS81-like HHH" evidence="1">
    <location>
        <begin position="14"/>
        <end position="88"/>
    </location>
</feature>
<protein>
    <recommendedName>
        <fullName evidence="1">Crossover junction endonuclease MUS81-like HHH domain-containing protein</fullName>
    </recommendedName>
</protein>
<comment type="caution">
    <text evidence="2">The sequence shown here is derived from an EMBL/GenBank/DDBJ whole genome shotgun (WGS) entry which is preliminary data.</text>
</comment>
<dbReference type="SUPFAM" id="SSF47802">
    <property type="entry name" value="DNA polymerase beta, N-terminal domain-like"/>
    <property type="match status" value="1"/>
</dbReference>
<dbReference type="Proteomes" id="UP000237258">
    <property type="component" value="Unassembled WGS sequence"/>
</dbReference>
<dbReference type="AlphaFoldDB" id="A0A2G9YZA3"/>
<dbReference type="Pfam" id="PF14716">
    <property type="entry name" value="HHH_8"/>
    <property type="match status" value="1"/>
</dbReference>
<dbReference type="PANTHER" id="PTHR11276:SF28">
    <property type="entry name" value="DNA POLYMERASE LAMBDA"/>
    <property type="match status" value="1"/>
</dbReference>
<dbReference type="Gene3D" id="1.10.150.110">
    <property type="entry name" value="DNA polymerase beta, N-terminal domain-like"/>
    <property type="match status" value="1"/>
</dbReference>
<evidence type="ECO:0000313" key="3">
    <source>
        <dbReference type="Proteomes" id="UP000237258"/>
    </source>
</evidence>
<organism evidence="2 3">
    <name type="scientific">Candidatus Nealsonbacteria bacterium CG23_combo_of_CG06-09_8_20_14_all_36_125</name>
    <dbReference type="NCBI Taxonomy" id="1974719"/>
    <lineage>
        <taxon>Bacteria</taxon>
        <taxon>Candidatus Nealsoniibacteriota</taxon>
    </lineage>
</organism>
<dbReference type="PANTHER" id="PTHR11276">
    <property type="entry name" value="DNA POLYMERASE TYPE-X FAMILY MEMBER"/>
    <property type="match status" value="1"/>
</dbReference>
<name>A0A2G9YZA3_9BACT</name>
<evidence type="ECO:0000313" key="2">
    <source>
        <dbReference type="EMBL" id="PIP24585.1"/>
    </source>
</evidence>
<sequence>MGPAIHMQTSNGVNQKIAEILREISEMLEVNGVAFKPRAYKRAAESIENLKEDISSIYKKGGIKALESIPYIGKSIAKKIEEYLKKEKIKYYEELKEKTAIRSIITHYFETKGVSLEELKKSAKKSKIVYSRFTKPAKQLLELAGSVEEAKEAISKVAEWAKSRNLDYAIETVFKKWLELDRLKPKEIVKKPYYQGNLMVWSETRKKWYVIDTAGDWLEFAGKESDIEWRIIK</sequence>
<dbReference type="InterPro" id="IPR022312">
    <property type="entry name" value="DNA_pol_X"/>
</dbReference>
<dbReference type="EMBL" id="PCRR01000031">
    <property type="protein sequence ID" value="PIP24585.1"/>
    <property type="molecule type" value="Genomic_DNA"/>
</dbReference>
<accession>A0A2G9YZA3</accession>
<dbReference type="GO" id="GO:0003677">
    <property type="term" value="F:DNA binding"/>
    <property type="evidence" value="ECO:0007669"/>
    <property type="project" value="InterPro"/>
</dbReference>
<evidence type="ECO:0000259" key="1">
    <source>
        <dbReference type="Pfam" id="PF14716"/>
    </source>
</evidence>
<proteinExistence type="predicted"/>
<gene>
    <name evidence="2" type="ORF">COX33_01250</name>
</gene>
<dbReference type="InterPro" id="IPR010996">
    <property type="entry name" value="HHH_MUS81"/>
</dbReference>
<reference evidence="2 3" key="1">
    <citation type="submission" date="2017-09" db="EMBL/GenBank/DDBJ databases">
        <title>Depth-based differentiation of microbial function through sediment-hosted aquifers and enrichment of novel symbionts in the deep terrestrial subsurface.</title>
        <authorList>
            <person name="Probst A.J."/>
            <person name="Ladd B."/>
            <person name="Jarett J.K."/>
            <person name="Geller-Mcgrath D.E."/>
            <person name="Sieber C.M."/>
            <person name="Emerson J.B."/>
            <person name="Anantharaman K."/>
            <person name="Thomas B.C."/>
            <person name="Malmstrom R."/>
            <person name="Stieglmeier M."/>
            <person name="Klingl A."/>
            <person name="Woyke T."/>
            <person name="Ryan C.M."/>
            <person name="Banfield J.F."/>
        </authorList>
    </citation>
    <scope>NUCLEOTIDE SEQUENCE [LARGE SCALE GENOMIC DNA]</scope>
    <source>
        <strain evidence="2">CG23_combo_of_CG06-09_8_20_14_all_36_125</strain>
    </source>
</reference>
<dbReference type="InterPro" id="IPR027421">
    <property type="entry name" value="DNA_pol_lamdba_lyase_dom_sf"/>
</dbReference>
<dbReference type="GO" id="GO:0006303">
    <property type="term" value="P:double-strand break repair via nonhomologous end joining"/>
    <property type="evidence" value="ECO:0007669"/>
    <property type="project" value="TreeGrafter"/>
</dbReference>